<dbReference type="EMBL" id="BSPD01000101">
    <property type="protein sequence ID" value="GLS28084.1"/>
    <property type="molecule type" value="Genomic_DNA"/>
</dbReference>
<protein>
    <recommendedName>
        <fullName evidence="4">Cytochrome c domain-containing protein</fullName>
    </recommendedName>
</protein>
<dbReference type="Proteomes" id="UP001156870">
    <property type="component" value="Unassembled WGS sequence"/>
</dbReference>
<keyword evidence="1" id="KW-0732">Signal</keyword>
<evidence type="ECO:0000313" key="3">
    <source>
        <dbReference type="Proteomes" id="UP001156870"/>
    </source>
</evidence>
<dbReference type="RefSeq" id="WP_232595557.1">
    <property type="nucleotide sequence ID" value="NZ_BSPD01000101.1"/>
</dbReference>
<evidence type="ECO:0000256" key="1">
    <source>
        <dbReference type="SAM" id="SignalP"/>
    </source>
</evidence>
<feature type="chain" id="PRO_5041318326" description="Cytochrome c domain-containing protein" evidence="1">
    <location>
        <begin position="23"/>
        <end position="108"/>
    </location>
</feature>
<comment type="caution">
    <text evidence="2">The sequence shown here is derived from an EMBL/GenBank/DDBJ whole genome shotgun (WGS) entry which is preliminary data.</text>
</comment>
<dbReference type="GO" id="GO:0020037">
    <property type="term" value="F:heme binding"/>
    <property type="evidence" value="ECO:0007669"/>
    <property type="project" value="InterPro"/>
</dbReference>
<dbReference type="AlphaFoldDB" id="A0AA37WNK4"/>
<organism evidence="2 3">
    <name type="scientific">Marinibactrum halimedae</name>
    <dbReference type="NCBI Taxonomy" id="1444977"/>
    <lineage>
        <taxon>Bacteria</taxon>
        <taxon>Pseudomonadati</taxon>
        <taxon>Pseudomonadota</taxon>
        <taxon>Gammaproteobacteria</taxon>
        <taxon>Cellvibrionales</taxon>
        <taxon>Cellvibrionaceae</taxon>
        <taxon>Marinibactrum</taxon>
    </lineage>
</organism>
<dbReference type="InterPro" id="IPR036909">
    <property type="entry name" value="Cyt_c-like_dom_sf"/>
</dbReference>
<accession>A0AA37WNK4</accession>
<name>A0AA37WNK4_9GAMM</name>
<keyword evidence="3" id="KW-1185">Reference proteome</keyword>
<evidence type="ECO:0000313" key="2">
    <source>
        <dbReference type="EMBL" id="GLS28084.1"/>
    </source>
</evidence>
<reference evidence="2 3" key="1">
    <citation type="journal article" date="2014" name="Int. J. Syst. Evol. Microbiol.">
        <title>Complete genome sequence of Corynebacterium casei LMG S-19264T (=DSM 44701T), isolated from a smear-ripened cheese.</title>
        <authorList>
            <consortium name="US DOE Joint Genome Institute (JGI-PGF)"/>
            <person name="Walter F."/>
            <person name="Albersmeier A."/>
            <person name="Kalinowski J."/>
            <person name="Ruckert C."/>
        </authorList>
    </citation>
    <scope>NUCLEOTIDE SEQUENCE [LARGE SCALE GENOMIC DNA]</scope>
    <source>
        <strain evidence="2 3">NBRC 110095</strain>
    </source>
</reference>
<dbReference type="GO" id="GO:0009055">
    <property type="term" value="F:electron transfer activity"/>
    <property type="evidence" value="ECO:0007669"/>
    <property type="project" value="InterPro"/>
</dbReference>
<proteinExistence type="predicted"/>
<gene>
    <name evidence="2" type="ORF">GCM10007877_38030</name>
</gene>
<dbReference type="SUPFAM" id="SSF46626">
    <property type="entry name" value="Cytochrome c"/>
    <property type="match status" value="1"/>
</dbReference>
<feature type="signal peptide" evidence="1">
    <location>
        <begin position="1"/>
        <end position="22"/>
    </location>
</feature>
<evidence type="ECO:0008006" key="4">
    <source>
        <dbReference type="Google" id="ProtNLM"/>
    </source>
</evidence>
<dbReference type="Gene3D" id="1.10.760.10">
    <property type="entry name" value="Cytochrome c-like domain"/>
    <property type="match status" value="1"/>
</dbReference>
<sequence>MGFLKSFLLAGSTILATSASMAEPVSMEDAKAMAAVCNGCHGPLLSSPLSPPLLHNQPADQLFTKLITYKTGQLEGTLMNRIAKGYSKEQLRAIANVLASTTSPSSTP</sequence>